<evidence type="ECO:0000313" key="1">
    <source>
        <dbReference type="EMBL" id="SVA49944.1"/>
    </source>
</evidence>
<organism evidence="1">
    <name type="scientific">marine metagenome</name>
    <dbReference type="NCBI Taxonomy" id="408172"/>
    <lineage>
        <taxon>unclassified sequences</taxon>
        <taxon>metagenomes</taxon>
        <taxon>ecological metagenomes</taxon>
    </lineage>
</organism>
<name>A0A381WBU5_9ZZZZ</name>
<accession>A0A381WBU5</accession>
<proteinExistence type="predicted"/>
<dbReference type="EMBL" id="UINC01011303">
    <property type="protein sequence ID" value="SVA49944.1"/>
    <property type="molecule type" value="Genomic_DNA"/>
</dbReference>
<dbReference type="AlphaFoldDB" id="A0A381WBU5"/>
<sequence length="71" mass="8008">MSGMENDLSMQCFSGNISTKMFSFKKHFFHHKIGLLSGLCNVSTLSSNAKNTPSVCDKLIILYRRTCVYLL</sequence>
<gene>
    <name evidence="1" type="ORF">METZ01_LOCUS102798</name>
</gene>
<reference evidence="1" key="1">
    <citation type="submission" date="2018-05" db="EMBL/GenBank/DDBJ databases">
        <authorList>
            <person name="Lanie J.A."/>
            <person name="Ng W.-L."/>
            <person name="Kazmierczak K.M."/>
            <person name="Andrzejewski T.M."/>
            <person name="Davidsen T.M."/>
            <person name="Wayne K.J."/>
            <person name="Tettelin H."/>
            <person name="Glass J.I."/>
            <person name="Rusch D."/>
            <person name="Podicherti R."/>
            <person name="Tsui H.-C.T."/>
            <person name="Winkler M.E."/>
        </authorList>
    </citation>
    <scope>NUCLEOTIDE SEQUENCE</scope>
</reference>
<protein>
    <submittedName>
        <fullName evidence="1">Uncharacterized protein</fullName>
    </submittedName>
</protein>